<dbReference type="AlphaFoldDB" id="A0A1I7WZN5"/>
<evidence type="ECO:0000313" key="2">
    <source>
        <dbReference type="Proteomes" id="UP000095283"/>
    </source>
</evidence>
<accession>A0A1I7WZN5</accession>
<protein>
    <submittedName>
        <fullName evidence="3">Uncharacterized protein</fullName>
    </submittedName>
</protein>
<dbReference type="WBParaSite" id="Hba_10648">
    <property type="protein sequence ID" value="Hba_10648"/>
    <property type="gene ID" value="Hba_10648"/>
</dbReference>
<proteinExistence type="predicted"/>
<evidence type="ECO:0000256" key="1">
    <source>
        <dbReference type="SAM" id="MobiDB-lite"/>
    </source>
</evidence>
<name>A0A1I7WZN5_HETBA</name>
<evidence type="ECO:0000313" key="3">
    <source>
        <dbReference type="WBParaSite" id="Hba_10648"/>
    </source>
</evidence>
<dbReference type="Proteomes" id="UP000095283">
    <property type="component" value="Unplaced"/>
</dbReference>
<reference evidence="3" key="1">
    <citation type="submission" date="2016-11" db="UniProtKB">
        <authorList>
            <consortium name="WormBaseParasite"/>
        </authorList>
    </citation>
    <scope>IDENTIFICATION</scope>
</reference>
<sequence>MDKMSSSGATTPDTSFTGVSSSTQVIPTAATEQQSFVPGLPFQMSAGMAPFFANPFISPFMPQQGVTDNNTTPVGGFFLSPTQYQEMMQQYFTQMMSANQYGMNISFPMPFSSTLVRPNSQVNLFDYIIVYIIFQYDEKICYLILIVWKIFRGRINPFLNFKEFVNTNFILVMIVLIFAQANGIESESIVDGVVDSHDKECVGKPISVEDERTTSLIKNK</sequence>
<organism evidence="2 3">
    <name type="scientific">Heterorhabditis bacteriophora</name>
    <name type="common">Entomopathogenic nematode worm</name>
    <dbReference type="NCBI Taxonomy" id="37862"/>
    <lineage>
        <taxon>Eukaryota</taxon>
        <taxon>Metazoa</taxon>
        <taxon>Ecdysozoa</taxon>
        <taxon>Nematoda</taxon>
        <taxon>Chromadorea</taxon>
        <taxon>Rhabditida</taxon>
        <taxon>Rhabditina</taxon>
        <taxon>Rhabditomorpha</taxon>
        <taxon>Strongyloidea</taxon>
        <taxon>Heterorhabditidae</taxon>
        <taxon>Heterorhabditis</taxon>
    </lineage>
</organism>
<keyword evidence="2" id="KW-1185">Reference proteome</keyword>
<feature type="region of interest" description="Disordered" evidence="1">
    <location>
        <begin position="1"/>
        <end position="21"/>
    </location>
</feature>